<sequence length="155" mass="17444">MSVTVHKALNSCRDVVSDKELMMASESEIIEGLSNQGVIAARRINIRRGNDIIPTKHVILTFSSSKLPSSITAGYIRSPVKPYIPNTLRYFNCQRSGTRRLLVEANLHVQIAELPVIQQMVARQILTVSIANKTIRPILKTVLNVRLKRKSRKLE</sequence>
<gene>
    <name evidence="1" type="ORF">AVEN_16861_1</name>
</gene>
<proteinExistence type="predicted"/>
<dbReference type="EMBL" id="BGPR01094734">
    <property type="protein sequence ID" value="GBM35884.1"/>
    <property type="molecule type" value="Genomic_DNA"/>
</dbReference>
<reference evidence="1 2" key="1">
    <citation type="journal article" date="2019" name="Sci. Rep.">
        <title>Orb-weaving spider Araneus ventricosus genome elucidates the spidroin gene catalogue.</title>
        <authorList>
            <person name="Kono N."/>
            <person name="Nakamura H."/>
            <person name="Ohtoshi R."/>
            <person name="Moran D.A.P."/>
            <person name="Shinohara A."/>
            <person name="Yoshida Y."/>
            <person name="Fujiwara M."/>
            <person name="Mori M."/>
            <person name="Tomita M."/>
            <person name="Arakawa K."/>
        </authorList>
    </citation>
    <scope>NUCLEOTIDE SEQUENCE [LARGE SCALE GENOMIC DNA]</scope>
</reference>
<name>A0A4Y2F8B0_ARAVE</name>
<keyword evidence="2" id="KW-1185">Reference proteome</keyword>
<evidence type="ECO:0000313" key="2">
    <source>
        <dbReference type="Proteomes" id="UP000499080"/>
    </source>
</evidence>
<accession>A0A4Y2F8B0</accession>
<organism evidence="1 2">
    <name type="scientific">Araneus ventricosus</name>
    <name type="common">Orbweaver spider</name>
    <name type="synonym">Epeira ventricosa</name>
    <dbReference type="NCBI Taxonomy" id="182803"/>
    <lineage>
        <taxon>Eukaryota</taxon>
        <taxon>Metazoa</taxon>
        <taxon>Ecdysozoa</taxon>
        <taxon>Arthropoda</taxon>
        <taxon>Chelicerata</taxon>
        <taxon>Arachnida</taxon>
        <taxon>Araneae</taxon>
        <taxon>Araneomorphae</taxon>
        <taxon>Entelegynae</taxon>
        <taxon>Araneoidea</taxon>
        <taxon>Araneidae</taxon>
        <taxon>Araneus</taxon>
    </lineage>
</organism>
<dbReference type="OrthoDB" id="8069917at2759"/>
<protein>
    <submittedName>
        <fullName evidence="1">Uncharacterized protein</fullName>
    </submittedName>
</protein>
<dbReference type="AlphaFoldDB" id="A0A4Y2F8B0"/>
<evidence type="ECO:0000313" key="1">
    <source>
        <dbReference type="EMBL" id="GBM35884.1"/>
    </source>
</evidence>
<comment type="caution">
    <text evidence="1">The sequence shown here is derived from an EMBL/GenBank/DDBJ whole genome shotgun (WGS) entry which is preliminary data.</text>
</comment>
<dbReference type="Proteomes" id="UP000499080">
    <property type="component" value="Unassembled WGS sequence"/>
</dbReference>